<name>A0A6B0UYA0_IXORI</name>
<feature type="compositionally biased region" description="Low complexity" evidence="1">
    <location>
        <begin position="22"/>
        <end position="37"/>
    </location>
</feature>
<reference evidence="2" key="1">
    <citation type="submission" date="2019-12" db="EMBL/GenBank/DDBJ databases">
        <title>An insight into the sialome of adult female Ixodes ricinus ticks feeding for 6 days.</title>
        <authorList>
            <person name="Perner J."/>
            <person name="Ribeiro J.M.C."/>
        </authorList>
    </citation>
    <scope>NUCLEOTIDE SEQUENCE</scope>
    <source>
        <strain evidence="2">Semi-engorged</strain>
        <tissue evidence="2">Salivary glands</tissue>
    </source>
</reference>
<dbReference type="AlphaFoldDB" id="A0A6B0UYA0"/>
<dbReference type="EMBL" id="GIFC01012408">
    <property type="protein sequence ID" value="MXU94491.1"/>
    <property type="molecule type" value="Transcribed_RNA"/>
</dbReference>
<accession>A0A6B0UYA0</accession>
<protein>
    <submittedName>
        <fullName evidence="2">Uncharacterized protein</fullName>
    </submittedName>
</protein>
<proteinExistence type="predicted"/>
<evidence type="ECO:0000313" key="2">
    <source>
        <dbReference type="EMBL" id="MXU94491.1"/>
    </source>
</evidence>
<evidence type="ECO:0000256" key="1">
    <source>
        <dbReference type="SAM" id="MobiDB-lite"/>
    </source>
</evidence>
<feature type="region of interest" description="Disordered" evidence="1">
    <location>
        <begin position="21"/>
        <end position="49"/>
    </location>
</feature>
<organism evidence="2">
    <name type="scientific">Ixodes ricinus</name>
    <name type="common">Common tick</name>
    <name type="synonym">Acarus ricinus</name>
    <dbReference type="NCBI Taxonomy" id="34613"/>
    <lineage>
        <taxon>Eukaryota</taxon>
        <taxon>Metazoa</taxon>
        <taxon>Ecdysozoa</taxon>
        <taxon>Arthropoda</taxon>
        <taxon>Chelicerata</taxon>
        <taxon>Arachnida</taxon>
        <taxon>Acari</taxon>
        <taxon>Parasitiformes</taxon>
        <taxon>Ixodida</taxon>
        <taxon>Ixodoidea</taxon>
        <taxon>Ixodidae</taxon>
        <taxon>Ixodinae</taxon>
        <taxon>Ixodes</taxon>
    </lineage>
</organism>
<sequence>MRGRTFLLTTASCMSSRVGCWPTSSSKGSMYSSTGPSWAEQRDTSSQSTRAQAYMSMRRNASRLKLMAPSSTSGAMYRRVPTCPCASPGEVPQGKARARPKSAKQAVMSALSSTFLLLKSRWARAGLYGSSLLAGSSSCRCRRPRAIDSPIFSTSPQLTRWALR</sequence>